<dbReference type="Gene3D" id="1.10.1740.10">
    <property type="match status" value="1"/>
</dbReference>
<keyword evidence="3" id="KW-0731">Sigma factor</keyword>
<dbReference type="InterPro" id="IPR014284">
    <property type="entry name" value="RNA_pol_sigma-70_dom"/>
</dbReference>
<dbReference type="SUPFAM" id="SSF88659">
    <property type="entry name" value="Sigma3 and sigma4 domains of RNA polymerase sigma factors"/>
    <property type="match status" value="1"/>
</dbReference>
<dbReference type="InterPro" id="IPR013324">
    <property type="entry name" value="RNA_pol_sigma_r3/r4-like"/>
</dbReference>
<proteinExistence type="inferred from homology"/>
<protein>
    <submittedName>
        <fullName evidence="8">SigE family RNA polymerase sigma factor</fullName>
    </submittedName>
</protein>
<dbReference type="InterPro" id="IPR007627">
    <property type="entry name" value="RNA_pol_sigma70_r2"/>
</dbReference>
<dbReference type="SUPFAM" id="SSF88946">
    <property type="entry name" value="Sigma2 domain of RNA polymerase sigma factors"/>
    <property type="match status" value="1"/>
</dbReference>
<evidence type="ECO:0000259" key="6">
    <source>
        <dbReference type="Pfam" id="PF04542"/>
    </source>
</evidence>
<dbReference type="Proteomes" id="UP001164693">
    <property type="component" value="Chromosome"/>
</dbReference>
<reference evidence="8" key="1">
    <citation type="submission" date="2022-05" db="EMBL/GenBank/DDBJ databases">
        <title>Jatrophihabitans sp. SB3-54 whole genome sequence.</title>
        <authorList>
            <person name="Suh M.K."/>
            <person name="Eom M.K."/>
            <person name="Kim J.S."/>
            <person name="Kim H.S."/>
            <person name="Do H.E."/>
            <person name="Shin Y.K."/>
            <person name="Lee J.-S."/>
        </authorList>
    </citation>
    <scope>NUCLEOTIDE SEQUENCE</scope>
    <source>
        <strain evidence="8">SB3-54</strain>
    </source>
</reference>
<dbReference type="InterPro" id="IPR013325">
    <property type="entry name" value="RNA_pol_sigma_r2"/>
</dbReference>
<keyword evidence="4" id="KW-0238">DNA-binding</keyword>
<dbReference type="InterPro" id="IPR014325">
    <property type="entry name" value="RNA_pol_sigma-E_actinobac"/>
</dbReference>
<dbReference type="CDD" id="cd06171">
    <property type="entry name" value="Sigma70_r4"/>
    <property type="match status" value="1"/>
</dbReference>
<keyword evidence="5" id="KW-0804">Transcription</keyword>
<dbReference type="Pfam" id="PF04542">
    <property type="entry name" value="Sigma70_r2"/>
    <property type="match status" value="1"/>
</dbReference>
<gene>
    <name evidence="8" type="ORF">M6B22_08595</name>
</gene>
<keyword evidence="9" id="KW-1185">Reference proteome</keyword>
<dbReference type="NCBIfam" id="TIGR02937">
    <property type="entry name" value="sigma70-ECF"/>
    <property type="match status" value="1"/>
</dbReference>
<evidence type="ECO:0000256" key="1">
    <source>
        <dbReference type="ARBA" id="ARBA00010641"/>
    </source>
</evidence>
<evidence type="ECO:0000256" key="2">
    <source>
        <dbReference type="ARBA" id="ARBA00023015"/>
    </source>
</evidence>
<accession>A0ABY7K1T9</accession>
<name>A0ABY7K1T9_9ACTN</name>
<dbReference type="RefSeq" id="WP_269445352.1">
    <property type="nucleotide sequence ID" value="NZ_CP097463.1"/>
</dbReference>
<dbReference type="Gene3D" id="1.10.10.10">
    <property type="entry name" value="Winged helix-like DNA-binding domain superfamily/Winged helix DNA-binding domain"/>
    <property type="match status" value="1"/>
</dbReference>
<dbReference type="NCBIfam" id="TIGR02983">
    <property type="entry name" value="SigE-fam_strep"/>
    <property type="match status" value="1"/>
</dbReference>
<organism evidence="8 9">
    <name type="scientific">Jatrophihabitans cynanchi</name>
    <dbReference type="NCBI Taxonomy" id="2944128"/>
    <lineage>
        <taxon>Bacteria</taxon>
        <taxon>Bacillati</taxon>
        <taxon>Actinomycetota</taxon>
        <taxon>Actinomycetes</taxon>
        <taxon>Jatrophihabitantales</taxon>
        <taxon>Jatrophihabitantaceae</taxon>
        <taxon>Jatrophihabitans</taxon>
    </lineage>
</organism>
<dbReference type="InterPro" id="IPR039425">
    <property type="entry name" value="RNA_pol_sigma-70-like"/>
</dbReference>
<dbReference type="Pfam" id="PF08281">
    <property type="entry name" value="Sigma70_r4_2"/>
    <property type="match status" value="1"/>
</dbReference>
<dbReference type="PANTHER" id="PTHR43133">
    <property type="entry name" value="RNA POLYMERASE ECF-TYPE SIGMA FACTO"/>
    <property type="match status" value="1"/>
</dbReference>
<sequence>MERTAEFAPFVRANTPALLRTAYLLTGSAAAAEELVQDTFARLYPKWARIEAAEVPLAYVRRAMANGFINQQRRADRREFAVEAVPELADGWDAAAQLADRDEVWTLLRTLPDRQRAALVLRYFHDLPDEDIASTLDCRVGTVRSLISRGLAALRATSGASPRRLA</sequence>
<dbReference type="InterPro" id="IPR013249">
    <property type="entry name" value="RNA_pol_sigma70_r4_t2"/>
</dbReference>
<evidence type="ECO:0000256" key="3">
    <source>
        <dbReference type="ARBA" id="ARBA00023082"/>
    </source>
</evidence>
<dbReference type="PANTHER" id="PTHR43133:SF50">
    <property type="entry name" value="ECF RNA POLYMERASE SIGMA FACTOR SIGM"/>
    <property type="match status" value="1"/>
</dbReference>
<evidence type="ECO:0000313" key="8">
    <source>
        <dbReference type="EMBL" id="WAX58809.1"/>
    </source>
</evidence>
<feature type="domain" description="RNA polymerase sigma-70 region 2" evidence="6">
    <location>
        <begin position="10"/>
        <end position="78"/>
    </location>
</feature>
<feature type="domain" description="RNA polymerase sigma factor 70 region 4 type 2" evidence="7">
    <location>
        <begin position="102"/>
        <end position="154"/>
    </location>
</feature>
<evidence type="ECO:0000313" key="9">
    <source>
        <dbReference type="Proteomes" id="UP001164693"/>
    </source>
</evidence>
<keyword evidence="2" id="KW-0805">Transcription regulation</keyword>
<comment type="similarity">
    <text evidence="1">Belongs to the sigma-70 factor family. ECF subfamily.</text>
</comment>
<dbReference type="EMBL" id="CP097463">
    <property type="protein sequence ID" value="WAX58809.1"/>
    <property type="molecule type" value="Genomic_DNA"/>
</dbReference>
<dbReference type="InterPro" id="IPR036388">
    <property type="entry name" value="WH-like_DNA-bd_sf"/>
</dbReference>
<evidence type="ECO:0000259" key="7">
    <source>
        <dbReference type="Pfam" id="PF08281"/>
    </source>
</evidence>
<evidence type="ECO:0000256" key="5">
    <source>
        <dbReference type="ARBA" id="ARBA00023163"/>
    </source>
</evidence>
<evidence type="ECO:0000256" key="4">
    <source>
        <dbReference type="ARBA" id="ARBA00023125"/>
    </source>
</evidence>